<dbReference type="OrthoDB" id="9797162at2"/>
<gene>
    <name evidence="1" type="ORF">SAMN02745674_00002</name>
</gene>
<dbReference type="Proteomes" id="UP000190061">
    <property type="component" value="Unassembled WGS sequence"/>
</dbReference>
<name>A0A1T4LG45_9GAMM</name>
<dbReference type="PROSITE" id="PS51257">
    <property type="entry name" value="PROKAR_LIPOPROTEIN"/>
    <property type="match status" value="1"/>
</dbReference>
<sequence length="375" mass="41453">MAEPFKNLINPAVVQSCGEHLQRAWPGFERPRFEQQALHGLEDLEMKARAMQVADALEATLPRDFDHAASVVEAALAPAATGDELGFAISPAGLAGWIGWPLGEFIARRGLDDPKRGLAALHALTQRFTVEFAIRPFLVHHPDFTLATLTGWLRDPSPHVRRLVSEGSRPRLPWGLQIKQLIRDPRPTLPLLRALQDDPSAYVRRSVANHLNDIAKDHPSIVADWLESHLPGADAQRRQLLRHASRTLLKQGDRRVLSAWGLGQPLAGSARLRLPGPRLNVGDRLALSLTLVSESDQVQPLAIDYVVHHVKANGSTSPKVFKGWKLELAPREEKVLLKHHSLKPVTTRSYHPGEHRIDIQANGQVVAGGSFLLDT</sequence>
<dbReference type="EMBL" id="FUXP01000001">
    <property type="protein sequence ID" value="SJZ53695.1"/>
    <property type="molecule type" value="Genomic_DNA"/>
</dbReference>
<keyword evidence="2" id="KW-1185">Reference proteome</keyword>
<protein>
    <submittedName>
        <fullName evidence="1">3-methyladenine DNA glycosylase AlkC</fullName>
    </submittedName>
</protein>
<organism evidence="1 2">
    <name type="scientific">Lysobacter spongiicola DSM 21749</name>
    <dbReference type="NCBI Taxonomy" id="1122188"/>
    <lineage>
        <taxon>Bacteria</taxon>
        <taxon>Pseudomonadati</taxon>
        <taxon>Pseudomonadota</taxon>
        <taxon>Gammaproteobacteria</taxon>
        <taxon>Lysobacterales</taxon>
        <taxon>Lysobacteraceae</taxon>
        <taxon>Novilysobacter</taxon>
    </lineage>
</organism>
<dbReference type="InterPro" id="IPR016024">
    <property type="entry name" value="ARM-type_fold"/>
</dbReference>
<evidence type="ECO:0000313" key="2">
    <source>
        <dbReference type="Proteomes" id="UP000190061"/>
    </source>
</evidence>
<accession>A0A1T4LG45</accession>
<reference evidence="1 2" key="1">
    <citation type="submission" date="2017-02" db="EMBL/GenBank/DDBJ databases">
        <authorList>
            <person name="Peterson S.W."/>
        </authorList>
    </citation>
    <scope>NUCLEOTIDE SEQUENCE [LARGE SCALE GENOMIC DNA]</scope>
    <source>
        <strain evidence="1 2">DSM 21749</strain>
    </source>
</reference>
<proteinExistence type="predicted"/>
<dbReference type="SUPFAM" id="SSF48371">
    <property type="entry name" value="ARM repeat"/>
    <property type="match status" value="1"/>
</dbReference>
<evidence type="ECO:0000313" key="1">
    <source>
        <dbReference type="EMBL" id="SJZ53695.1"/>
    </source>
</evidence>
<dbReference type="AlphaFoldDB" id="A0A1T4LG45"/>
<dbReference type="RefSeq" id="WP_078756688.1">
    <property type="nucleotide sequence ID" value="NZ_FUXP01000001.1"/>
</dbReference>
<dbReference type="Gene3D" id="1.25.40.290">
    <property type="entry name" value="ARM repeat domains"/>
    <property type="match status" value="1"/>
</dbReference>